<keyword evidence="9" id="KW-0511">Multifunctional enzyme</keyword>
<evidence type="ECO:0000256" key="12">
    <source>
        <dbReference type="SAM" id="MobiDB-lite"/>
    </source>
</evidence>
<evidence type="ECO:0000256" key="6">
    <source>
        <dbReference type="ARBA" id="ARBA00023204"/>
    </source>
</evidence>
<dbReference type="Proteomes" id="UP001187682">
    <property type="component" value="Unassembled WGS sequence"/>
</dbReference>
<dbReference type="InterPro" id="IPR052054">
    <property type="entry name" value="Oxidative_DNA_repair_enzyme"/>
</dbReference>
<evidence type="ECO:0000256" key="5">
    <source>
        <dbReference type="ARBA" id="ARBA00022801"/>
    </source>
</evidence>
<comment type="similarity">
    <text evidence="2">Belongs to the type-1 OGG1 family.</text>
</comment>
<accession>A0AAE8MP16</accession>
<dbReference type="EC" id="4.2.99.18" evidence="3"/>
<dbReference type="GO" id="GO:0005634">
    <property type="term" value="C:nucleus"/>
    <property type="evidence" value="ECO:0007669"/>
    <property type="project" value="UniProtKB-SubCell"/>
</dbReference>
<dbReference type="AlphaFoldDB" id="A0AAE8MP16"/>
<dbReference type="Gene3D" id="1.10.1670.10">
    <property type="entry name" value="Helix-hairpin-Helix base-excision DNA repair enzymes (C-terminal)"/>
    <property type="match status" value="1"/>
</dbReference>
<keyword evidence="8" id="KW-0539">Nucleus</keyword>
<dbReference type="InterPro" id="IPR012904">
    <property type="entry name" value="OGG_N"/>
</dbReference>
<name>A0AAE8MP16_9PEZI</name>
<evidence type="ECO:0000313" key="14">
    <source>
        <dbReference type="EMBL" id="SPN97025.1"/>
    </source>
</evidence>
<comment type="catalytic activity">
    <reaction evidence="11">
        <text>2'-deoxyribonucleotide-(2'-deoxyribose 5'-phosphate)-2'-deoxyribonucleotide-DNA = a 3'-end 2'-deoxyribonucleotide-(2,3-dehydro-2,3-deoxyribose 5'-phosphate)-DNA + a 5'-end 5'-phospho-2'-deoxyribonucleoside-DNA + H(+)</text>
        <dbReference type="Rhea" id="RHEA:66592"/>
        <dbReference type="Rhea" id="RHEA-COMP:13180"/>
        <dbReference type="Rhea" id="RHEA-COMP:16897"/>
        <dbReference type="Rhea" id="RHEA-COMP:17067"/>
        <dbReference type="ChEBI" id="CHEBI:15378"/>
        <dbReference type="ChEBI" id="CHEBI:136412"/>
        <dbReference type="ChEBI" id="CHEBI:157695"/>
        <dbReference type="ChEBI" id="CHEBI:167181"/>
        <dbReference type="EC" id="4.2.99.18"/>
    </reaction>
</comment>
<organism evidence="14 15">
    <name type="scientific">Cephalotrichum gorgonifer</name>
    <dbReference type="NCBI Taxonomy" id="2041049"/>
    <lineage>
        <taxon>Eukaryota</taxon>
        <taxon>Fungi</taxon>
        <taxon>Dikarya</taxon>
        <taxon>Ascomycota</taxon>
        <taxon>Pezizomycotina</taxon>
        <taxon>Sordariomycetes</taxon>
        <taxon>Hypocreomycetidae</taxon>
        <taxon>Microascales</taxon>
        <taxon>Microascaceae</taxon>
        <taxon>Cephalotrichum</taxon>
    </lineage>
</organism>
<dbReference type="PANTHER" id="PTHR10242:SF2">
    <property type="entry name" value="N-GLYCOSYLASE_DNA LYASE"/>
    <property type="match status" value="1"/>
</dbReference>
<keyword evidence="5" id="KW-0378">Hydrolase</keyword>
<evidence type="ECO:0000256" key="3">
    <source>
        <dbReference type="ARBA" id="ARBA00012720"/>
    </source>
</evidence>
<dbReference type="InterPro" id="IPR011257">
    <property type="entry name" value="DNA_glycosylase"/>
</dbReference>
<dbReference type="GO" id="GO:0003684">
    <property type="term" value="F:damaged DNA binding"/>
    <property type="evidence" value="ECO:0007669"/>
    <property type="project" value="InterPro"/>
</dbReference>
<dbReference type="SMART" id="SM00478">
    <property type="entry name" value="ENDO3c"/>
    <property type="match status" value="1"/>
</dbReference>
<dbReference type="SUPFAM" id="SSF55945">
    <property type="entry name" value="TATA-box binding protein-like"/>
    <property type="match status" value="1"/>
</dbReference>
<evidence type="ECO:0000256" key="10">
    <source>
        <dbReference type="ARBA" id="ARBA00023295"/>
    </source>
</evidence>
<dbReference type="Pfam" id="PF07934">
    <property type="entry name" value="OGG_N"/>
    <property type="match status" value="1"/>
</dbReference>
<proteinExistence type="inferred from homology"/>
<evidence type="ECO:0000259" key="13">
    <source>
        <dbReference type="SMART" id="SM00478"/>
    </source>
</evidence>
<dbReference type="CDD" id="cd00056">
    <property type="entry name" value="ENDO3c"/>
    <property type="match status" value="1"/>
</dbReference>
<evidence type="ECO:0000256" key="9">
    <source>
        <dbReference type="ARBA" id="ARBA00023268"/>
    </source>
</evidence>
<evidence type="ECO:0000313" key="15">
    <source>
        <dbReference type="Proteomes" id="UP001187682"/>
    </source>
</evidence>
<dbReference type="Pfam" id="PF00730">
    <property type="entry name" value="HhH-GPD"/>
    <property type="match status" value="1"/>
</dbReference>
<protein>
    <recommendedName>
        <fullName evidence="3">DNA-(apurinic or apyrimidinic site) lyase</fullName>
        <ecNumber evidence="3">4.2.99.18</ecNumber>
    </recommendedName>
</protein>
<dbReference type="FunFam" id="1.10.1670.10:FF:000005">
    <property type="entry name" value="N-glycosylase/DNA lyase OGG1"/>
    <property type="match status" value="1"/>
</dbReference>
<dbReference type="GO" id="GO:0006285">
    <property type="term" value="P:base-excision repair, AP site formation"/>
    <property type="evidence" value="ECO:0007669"/>
    <property type="project" value="UniProtKB-ARBA"/>
</dbReference>
<evidence type="ECO:0000256" key="8">
    <source>
        <dbReference type="ARBA" id="ARBA00023242"/>
    </source>
</evidence>
<evidence type="ECO:0000256" key="2">
    <source>
        <dbReference type="ARBA" id="ARBA00010679"/>
    </source>
</evidence>
<feature type="region of interest" description="Disordered" evidence="12">
    <location>
        <begin position="352"/>
        <end position="422"/>
    </location>
</feature>
<dbReference type="EMBL" id="ONZQ02000001">
    <property type="protein sequence ID" value="SPN97025.1"/>
    <property type="molecule type" value="Genomic_DNA"/>
</dbReference>
<dbReference type="SUPFAM" id="SSF48150">
    <property type="entry name" value="DNA-glycosylase"/>
    <property type="match status" value="1"/>
</dbReference>
<comment type="subcellular location">
    <subcellularLocation>
        <location evidence="1">Nucleus</location>
    </subcellularLocation>
</comment>
<keyword evidence="10" id="KW-0326">Glycosidase</keyword>
<dbReference type="InterPro" id="IPR023170">
    <property type="entry name" value="HhH_base_excis_C"/>
</dbReference>
<evidence type="ECO:0000256" key="11">
    <source>
        <dbReference type="ARBA" id="ARBA00044632"/>
    </source>
</evidence>
<dbReference type="InterPro" id="IPR003265">
    <property type="entry name" value="HhH-GPD_domain"/>
</dbReference>
<dbReference type="PANTHER" id="PTHR10242">
    <property type="entry name" value="8-OXOGUANINE DNA GLYCOSYLASE"/>
    <property type="match status" value="1"/>
</dbReference>
<keyword evidence="7 14" id="KW-0456">Lyase</keyword>
<evidence type="ECO:0000256" key="7">
    <source>
        <dbReference type="ARBA" id="ARBA00023239"/>
    </source>
</evidence>
<sequence>MAPPTLARSTDTYRASVSFDSTTKPNDSAGTKSLVDFAFQTAQANERVVGAPRFRFKTNTIEDSSHLHYRVIWPEKAPKVEGKAGAACVPRIDDTEALLRHYLCLKVDLEALYTKWSLIDPNFRKHAPKFAGVRILSQDAWETLICFICSSNNNISRISQMVHKLCFTYGPLIGHIGDEAFHDFPGPEALIGDDVEAELRRLGFGYRAKYIAATAKIIAGKPKDWLDSLRNPEEPRFPPLSTPASTDTPITYKQAHKELLQLSGVGPKVADCVCLMGLAWAEAVPVDTHVWQIAQRDYKFGKAKGKTFTMSMYDPVGDFFRDLWGKEAGWAHSVLFTADLKAFSDRVAKKEATTEVKEEEGAATTAKNGGSGQGTGAPRKRQRAPSVKVEEPEPGLELPAVKLLRGTSDEIRRRSPRIRTKG</sequence>
<keyword evidence="15" id="KW-1185">Reference proteome</keyword>
<gene>
    <name evidence="14" type="ORF">DNG_00541</name>
</gene>
<comment type="caution">
    <text evidence="14">The sequence shown here is derived from an EMBL/GenBank/DDBJ whole genome shotgun (WGS) entry which is preliminary data.</text>
</comment>
<feature type="domain" description="HhH-GPD" evidence="13">
    <location>
        <begin position="149"/>
        <end position="333"/>
    </location>
</feature>
<dbReference type="Gene3D" id="1.10.340.30">
    <property type="entry name" value="Hypothetical protein, domain 2"/>
    <property type="match status" value="1"/>
</dbReference>
<keyword evidence="6" id="KW-0234">DNA repair</keyword>
<keyword evidence="4" id="KW-0227">DNA damage</keyword>
<dbReference type="GO" id="GO:0034039">
    <property type="term" value="F:8-oxo-7,8-dihydroguanine DNA N-glycosylase activity"/>
    <property type="evidence" value="ECO:0007669"/>
    <property type="project" value="TreeGrafter"/>
</dbReference>
<reference evidence="14" key="1">
    <citation type="submission" date="2018-03" db="EMBL/GenBank/DDBJ databases">
        <authorList>
            <person name="Guldener U."/>
        </authorList>
    </citation>
    <scope>NUCLEOTIDE SEQUENCE</scope>
</reference>
<dbReference type="GO" id="GO:0006289">
    <property type="term" value="P:nucleotide-excision repair"/>
    <property type="evidence" value="ECO:0007669"/>
    <property type="project" value="InterPro"/>
</dbReference>
<evidence type="ECO:0000256" key="4">
    <source>
        <dbReference type="ARBA" id="ARBA00022763"/>
    </source>
</evidence>
<dbReference type="GO" id="GO:0140078">
    <property type="term" value="F:class I DNA-(apurinic or apyrimidinic site) endonuclease activity"/>
    <property type="evidence" value="ECO:0007669"/>
    <property type="project" value="UniProtKB-EC"/>
</dbReference>
<evidence type="ECO:0000256" key="1">
    <source>
        <dbReference type="ARBA" id="ARBA00004123"/>
    </source>
</evidence>